<dbReference type="EC" id="6.3.2.17" evidence="3"/>
<keyword evidence="7 11" id="KW-0067">ATP-binding</keyword>
<dbReference type="AlphaFoldDB" id="A0AAQ0U129"/>
<dbReference type="Pfam" id="PF08245">
    <property type="entry name" value="Mur_ligase_M"/>
    <property type="match status" value="1"/>
</dbReference>
<keyword evidence="6 11" id="KW-0547">Nucleotide-binding</keyword>
<feature type="domain" description="Mur ligase C-terminal" evidence="12">
    <location>
        <begin position="296"/>
        <end position="412"/>
    </location>
</feature>
<dbReference type="InterPro" id="IPR004101">
    <property type="entry name" value="Mur_ligase_C"/>
</dbReference>
<evidence type="ECO:0000256" key="9">
    <source>
        <dbReference type="ARBA" id="ARBA00030592"/>
    </source>
</evidence>
<dbReference type="InterPro" id="IPR036615">
    <property type="entry name" value="Mur_ligase_C_dom_sf"/>
</dbReference>
<dbReference type="GO" id="GO:0046872">
    <property type="term" value="F:metal ion binding"/>
    <property type="evidence" value="ECO:0007669"/>
    <property type="project" value="UniProtKB-KW"/>
</dbReference>
<accession>A0AAQ0U129</accession>
<dbReference type="GO" id="GO:0005524">
    <property type="term" value="F:ATP binding"/>
    <property type="evidence" value="ECO:0007669"/>
    <property type="project" value="UniProtKB-KW"/>
</dbReference>
<evidence type="ECO:0000256" key="4">
    <source>
        <dbReference type="ARBA" id="ARBA00022598"/>
    </source>
</evidence>
<dbReference type="Pfam" id="PF02875">
    <property type="entry name" value="Mur_ligase_C"/>
    <property type="match status" value="1"/>
</dbReference>
<sequence>MSIEEALEWIHSRLKFNIRPGLSRVSALLELLGHPEESLSMIHVAGTNGKGSTVAFTRSIFMQAGLKVASFTSPFITTFGERMSINALPIADDKLIYYVEMIQPLVAELDKDAELTGITEFEIITAMAFKYFSDEQVDLAVIEVGLGGLLDSTNVIKPVVSGITTIGLDHIDILGSTIEEIAAQKAGIIKPGIPVVVGNIELKALRVIWEVARKNTARVYQFPYDYRTEVEEHEHFNFFSGQEAILDIEKSLVGLHQIENAGMAIELSLVYASKVGIELTEDVIRSGIREAFWPARMEKLGEKPLILLDGAHNVHAMNRLLENLSSEFPDKKITIIFSAITTKDISQMIKMLQTVKNSYLILTTFDYPKALNLGDFQRLEEEGVELAPSWELALVRAQKNLAEDDLLLVTGSLYFSSQVREFLKKEK</sequence>
<dbReference type="EMBL" id="NCWV01000001">
    <property type="protein sequence ID" value="PAK90394.1"/>
    <property type="molecule type" value="Genomic_DNA"/>
</dbReference>
<dbReference type="Proteomes" id="UP000215635">
    <property type="component" value="Unassembled WGS sequence"/>
</dbReference>
<keyword evidence="4 11" id="KW-0436">Ligase</keyword>
<dbReference type="PIRSF" id="PIRSF001563">
    <property type="entry name" value="Folylpolyglu_synth"/>
    <property type="match status" value="1"/>
</dbReference>
<reference evidence="14 15" key="1">
    <citation type="submission" date="2017-04" db="EMBL/GenBank/DDBJ databases">
        <title>Kefir bacterial isolates.</title>
        <authorList>
            <person name="Kim Y."/>
            <person name="Blasche S."/>
            <person name="Patil K.R."/>
        </authorList>
    </citation>
    <scope>NUCLEOTIDE SEQUENCE [LARGE SCALE GENOMIC DNA]</scope>
    <source>
        <strain evidence="14 15">OG2</strain>
    </source>
</reference>
<dbReference type="GO" id="GO:0008841">
    <property type="term" value="F:dihydrofolate synthase activity"/>
    <property type="evidence" value="ECO:0007669"/>
    <property type="project" value="TreeGrafter"/>
</dbReference>
<evidence type="ECO:0000256" key="2">
    <source>
        <dbReference type="ARBA" id="ARBA00008276"/>
    </source>
</evidence>
<dbReference type="Gene3D" id="3.90.190.20">
    <property type="entry name" value="Mur ligase, C-terminal domain"/>
    <property type="match status" value="1"/>
</dbReference>
<dbReference type="SUPFAM" id="SSF53244">
    <property type="entry name" value="MurD-like peptide ligases, peptide-binding domain"/>
    <property type="match status" value="1"/>
</dbReference>
<dbReference type="GO" id="GO:0005737">
    <property type="term" value="C:cytoplasm"/>
    <property type="evidence" value="ECO:0007669"/>
    <property type="project" value="TreeGrafter"/>
</dbReference>
<keyword evidence="8" id="KW-0460">Magnesium</keyword>
<dbReference type="GO" id="GO:0004326">
    <property type="term" value="F:tetrahydrofolylpolyglutamate synthase activity"/>
    <property type="evidence" value="ECO:0007669"/>
    <property type="project" value="UniProtKB-EC"/>
</dbReference>
<dbReference type="RefSeq" id="WP_031559471.1">
    <property type="nucleotide sequence ID" value="NZ_CP184687.1"/>
</dbReference>
<dbReference type="PANTHER" id="PTHR11136:SF0">
    <property type="entry name" value="DIHYDROFOLATE SYNTHETASE-RELATED"/>
    <property type="match status" value="1"/>
</dbReference>
<dbReference type="InterPro" id="IPR001645">
    <property type="entry name" value="Folylpolyglutamate_synth"/>
</dbReference>
<evidence type="ECO:0000256" key="10">
    <source>
        <dbReference type="ARBA" id="ARBA00047493"/>
    </source>
</evidence>
<comment type="catalytic activity">
    <reaction evidence="10">
        <text>(6S)-5,6,7,8-tetrahydrofolyl-(gamma-L-Glu)(n) + L-glutamate + ATP = (6S)-5,6,7,8-tetrahydrofolyl-(gamma-L-Glu)(n+1) + ADP + phosphate + H(+)</text>
        <dbReference type="Rhea" id="RHEA:10580"/>
        <dbReference type="Rhea" id="RHEA-COMP:14738"/>
        <dbReference type="Rhea" id="RHEA-COMP:14740"/>
        <dbReference type="ChEBI" id="CHEBI:15378"/>
        <dbReference type="ChEBI" id="CHEBI:29985"/>
        <dbReference type="ChEBI" id="CHEBI:30616"/>
        <dbReference type="ChEBI" id="CHEBI:43474"/>
        <dbReference type="ChEBI" id="CHEBI:141005"/>
        <dbReference type="ChEBI" id="CHEBI:456216"/>
        <dbReference type="EC" id="6.3.2.17"/>
    </reaction>
</comment>
<evidence type="ECO:0000256" key="11">
    <source>
        <dbReference type="PIRNR" id="PIRNR001563"/>
    </source>
</evidence>
<dbReference type="PANTHER" id="PTHR11136">
    <property type="entry name" value="FOLYLPOLYGLUTAMATE SYNTHASE-RELATED"/>
    <property type="match status" value="1"/>
</dbReference>
<comment type="similarity">
    <text evidence="2 11">Belongs to the folylpolyglutamate synthase family.</text>
</comment>
<proteinExistence type="inferred from homology"/>
<dbReference type="FunFam" id="3.40.1190.10:FF:000011">
    <property type="entry name" value="Folylpolyglutamate synthase/dihydrofolate synthase"/>
    <property type="match status" value="1"/>
</dbReference>
<evidence type="ECO:0000256" key="8">
    <source>
        <dbReference type="ARBA" id="ARBA00022842"/>
    </source>
</evidence>
<evidence type="ECO:0000256" key="7">
    <source>
        <dbReference type="ARBA" id="ARBA00022840"/>
    </source>
</evidence>
<evidence type="ECO:0000256" key="6">
    <source>
        <dbReference type="ARBA" id="ARBA00022741"/>
    </source>
</evidence>
<evidence type="ECO:0000256" key="3">
    <source>
        <dbReference type="ARBA" id="ARBA00013025"/>
    </source>
</evidence>
<protein>
    <recommendedName>
        <fullName evidence="3">tetrahydrofolate synthase</fullName>
        <ecNumber evidence="3">6.3.2.17</ecNumber>
    </recommendedName>
    <alternativeName>
        <fullName evidence="9">Tetrahydrofolylpolyglutamate synthase</fullName>
    </alternativeName>
</protein>
<dbReference type="NCBIfam" id="TIGR01499">
    <property type="entry name" value="folC"/>
    <property type="match status" value="1"/>
</dbReference>
<dbReference type="InterPro" id="IPR018109">
    <property type="entry name" value="Folylpolyglutamate_synth_CS"/>
</dbReference>
<dbReference type="InterPro" id="IPR036565">
    <property type="entry name" value="Mur-like_cat_sf"/>
</dbReference>
<comment type="caution">
    <text evidence="14">The sequence shown here is derived from an EMBL/GenBank/DDBJ whole genome shotgun (WGS) entry which is preliminary data.</text>
</comment>
<name>A0AAQ0U129_9LACT</name>
<dbReference type="Gene3D" id="3.40.1190.10">
    <property type="entry name" value="Mur-like, catalytic domain"/>
    <property type="match status" value="1"/>
</dbReference>
<evidence type="ECO:0000256" key="5">
    <source>
        <dbReference type="ARBA" id="ARBA00022723"/>
    </source>
</evidence>
<evidence type="ECO:0000313" key="15">
    <source>
        <dbReference type="Proteomes" id="UP000215635"/>
    </source>
</evidence>
<evidence type="ECO:0000313" key="14">
    <source>
        <dbReference type="EMBL" id="PAK90394.1"/>
    </source>
</evidence>
<evidence type="ECO:0000259" key="13">
    <source>
        <dbReference type="Pfam" id="PF08245"/>
    </source>
</evidence>
<dbReference type="InterPro" id="IPR013221">
    <property type="entry name" value="Mur_ligase_cen"/>
</dbReference>
<dbReference type="PROSITE" id="PS01012">
    <property type="entry name" value="FOLYLPOLYGLU_SYNT_2"/>
    <property type="match status" value="1"/>
</dbReference>
<keyword evidence="5" id="KW-0479">Metal-binding</keyword>
<dbReference type="SUPFAM" id="SSF53623">
    <property type="entry name" value="MurD-like peptide ligases, catalytic domain"/>
    <property type="match status" value="1"/>
</dbReference>
<feature type="domain" description="Mur ligase central" evidence="13">
    <location>
        <begin position="44"/>
        <end position="266"/>
    </location>
</feature>
<evidence type="ECO:0000259" key="12">
    <source>
        <dbReference type="Pfam" id="PF02875"/>
    </source>
</evidence>
<comment type="cofactor">
    <cofactor evidence="1">
        <name>Mg(2+)</name>
        <dbReference type="ChEBI" id="CHEBI:18420"/>
    </cofactor>
</comment>
<evidence type="ECO:0000256" key="1">
    <source>
        <dbReference type="ARBA" id="ARBA00001946"/>
    </source>
</evidence>
<organism evidence="14 15">
    <name type="scientific">Lactococcus lactis</name>
    <dbReference type="NCBI Taxonomy" id="1358"/>
    <lineage>
        <taxon>Bacteria</taxon>
        <taxon>Bacillati</taxon>
        <taxon>Bacillota</taxon>
        <taxon>Bacilli</taxon>
        <taxon>Lactobacillales</taxon>
        <taxon>Streptococcaceae</taxon>
        <taxon>Lactococcus</taxon>
    </lineage>
</organism>
<gene>
    <name evidence="14" type="ORF">B8W88_01180</name>
</gene>